<evidence type="ECO:0000313" key="4">
    <source>
        <dbReference type="Proteomes" id="UP001140453"/>
    </source>
</evidence>
<dbReference type="AlphaFoldDB" id="A0A9W8YK81"/>
<dbReference type="SUPFAM" id="SSF52096">
    <property type="entry name" value="ClpP/crotonase"/>
    <property type="match status" value="1"/>
</dbReference>
<keyword evidence="4" id="KW-1185">Reference proteome</keyword>
<accession>A0A9W8YK81</accession>
<organism evidence="3 4">
    <name type="scientific">Gnomoniopsis smithogilvyi</name>
    <dbReference type="NCBI Taxonomy" id="1191159"/>
    <lineage>
        <taxon>Eukaryota</taxon>
        <taxon>Fungi</taxon>
        <taxon>Dikarya</taxon>
        <taxon>Ascomycota</taxon>
        <taxon>Pezizomycotina</taxon>
        <taxon>Sordariomycetes</taxon>
        <taxon>Sordariomycetidae</taxon>
        <taxon>Diaporthales</taxon>
        <taxon>Gnomoniaceae</taxon>
        <taxon>Gnomoniopsis</taxon>
    </lineage>
</organism>
<dbReference type="Gene3D" id="3.90.226.10">
    <property type="entry name" value="2-enoyl-CoA Hydratase, Chain A, domain 1"/>
    <property type="match status" value="1"/>
</dbReference>
<dbReference type="InterPro" id="IPR056186">
    <property type="entry name" value="PDZ_CPAF-rel"/>
</dbReference>
<evidence type="ECO:0000313" key="3">
    <source>
        <dbReference type="EMBL" id="KAJ4385516.1"/>
    </source>
</evidence>
<sequence length="783" mass="82184">MKAAVLLGFVSTVLAMPAPAPQAGAVPPTAAADPGACAAVSQAFTQQKAANPQANPRVSASLAFACLQSVPNKPGPAMKLAASVKAYSQWESTTAYLKAPPSGYGLPAVDIFGGFDAIMANVTAGKFQSEYDFQLAMVLLINSAHDGHYGYRPDIFKAFSFRNDLAADLVSISTDGKQVPKLYNLGLVNRTKTTVGNVTVPLDANGFPPAITKINGQDSAAFLSDQGLKFVNTQDQDSQWNAMIQTYASPDALSPVAGSIIYQGDKLTFEYANGQTISQDSYAVIRPTADFRNVNSGEDFYNRFCNPDAVQQTNGTGMAAQPQTPTPVPGTLQPPAPAIPGYPVPAIRDSGANATAGYFLTGAGYEDVAVLSVIGFAPLGDPSFDTVEYLTNFQKIVGDFLAMSKQAGKKKLVIDVSANGGGLVVAGYELYSQLFPGTPLFQANNLRRSESLVQIANIADANLDKMLALSGQRIGRNSSQETLALVALAQSSVVGNLLPGGVFSAGDRVNYTSTQQIISPVTLQGDMFTAYQSTPQNQTDPQFNLTGTGNRANPPPAVFAPENIVILSDGFCGSTCTLFTYLMIMQNNIKTVAVGGRPQTGPMQSVGGVEGAQVFELEDIGQAASAAFFLATPEQKAQLGNNSELAILAEGYALDRAATPGGAGAVNGKNAFSHTDAKTPLQFLNQPANCRFFYTKDMIYGPEATWKRAADAAFNDPNQFCVDGSQQQLMGVQQPSNDFFTQAATGGIALAGQEVSRNDASRSLASSLALACAAALGSIAFFL</sequence>
<dbReference type="GO" id="GO:0006508">
    <property type="term" value="P:proteolysis"/>
    <property type="evidence" value="ECO:0007669"/>
    <property type="project" value="InterPro"/>
</dbReference>
<evidence type="ECO:0000259" key="2">
    <source>
        <dbReference type="Pfam" id="PF23658"/>
    </source>
</evidence>
<comment type="caution">
    <text evidence="3">The sequence shown here is derived from an EMBL/GenBank/DDBJ whole genome shotgun (WGS) entry which is preliminary data.</text>
</comment>
<dbReference type="OrthoDB" id="3534988at2759"/>
<dbReference type="InterPro" id="IPR029045">
    <property type="entry name" value="ClpP/crotonase-like_dom_sf"/>
</dbReference>
<proteinExistence type="predicted"/>
<keyword evidence="1" id="KW-0732">Signal</keyword>
<feature type="signal peptide" evidence="1">
    <location>
        <begin position="1"/>
        <end position="15"/>
    </location>
</feature>
<dbReference type="PANTHER" id="PTHR37049:SF4">
    <property type="entry name" value="RHODANESE DOMAIN-CONTAINING PROTEIN"/>
    <property type="match status" value="1"/>
</dbReference>
<dbReference type="InterPro" id="IPR052766">
    <property type="entry name" value="S41A_metabolite_peptidase"/>
</dbReference>
<feature type="chain" id="PRO_5040964007" description="CPAF-like PDZ domain-containing protein" evidence="1">
    <location>
        <begin position="16"/>
        <end position="783"/>
    </location>
</feature>
<name>A0A9W8YK81_9PEZI</name>
<protein>
    <recommendedName>
        <fullName evidence="2">CPAF-like PDZ domain-containing protein</fullName>
    </recommendedName>
</protein>
<dbReference type="PANTHER" id="PTHR37049">
    <property type="entry name" value="PEPTIDASE S41 FAMILY PROTEIN"/>
    <property type="match status" value="1"/>
</dbReference>
<dbReference type="Proteomes" id="UP001140453">
    <property type="component" value="Unassembled WGS sequence"/>
</dbReference>
<dbReference type="GO" id="GO:0008236">
    <property type="term" value="F:serine-type peptidase activity"/>
    <property type="evidence" value="ECO:0007669"/>
    <property type="project" value="InterPro"/>
</dbReference>
<dbReference type="EMBL" id="JAPEVB010000007">
    <property type="protein sequence ID" value="KAJ4385516.1"/>
    <property type="molecule type" value="Genomic_DNA"/>
</dbReference>
<dbReference type="Pfam" id="PF23658">
    <property type="entry name" value="PDZ_CPAF_rel"/>
    <property type="match status" value="1"/>
</dbReference>
<feature type="domain" description="CPAF-like PDZ" evidence="2">
    <location>
        <begin position="161"/>
        <end position="288"/>
    </location>
</feature>
<gene>
    <name evidence="3" type="ORF">N0V93_009945</name>
</gene>
<reference evidence="3" key="1">
    <citation type="submission" date="2022-10" db="EMBL/GenBank/DDBJ databases">
        <title>Tapping the CABI collections for fungal endophytes: first genome assemblies for Collariella, Neodidymelliopsis, Ascochyta clinopodiicola, Didymella pomorum, Didymosphaeria variabile, Neocosmospora piperis and Neocucurbitaria cava.</title>
        <authorList>
            <person name="Hill R."/>
        </authorList>
    </citation>
    <scope>NUCLEOTIDE SEQUENCE</scope>
    <source>
        <strain evidence="3">IMI 355082</strain>
    </source>
</reference>
<evidence type="ECO:0000256" key="1">
    <source>
        <dbReference type="SAM" id="SignalP"/>
    </source>
</evidence>